<dbReference type="STRING" id="43179.ENSSTOP00000011248"/>
<dbReference type="Proteomes" id="UP000005215">
    <property type="component" value="Unassembled WGS sequence"/>
</dbReference>
<dbReference type="PANTHER" id="PTHR14652">
    <property type="entry name" value="TYPE 2 DNA TOPOISOMERASE 6 SUBUNIT B-LIKE"/>
    <property type="match status" value="1"/>
</dbReference>
<dbReference type="PANTHER" id="PTHR14652:SF2">
    <property type="entry name" value="TYPE 2 DNA TOPOISOMERASE 6 SUBUNIT B-LIKE"/>
    <property type="match status" value="1"/>
</dbReference>
<evidence type="ECO:0000313" key="3">
    <source>
        <dbReference type="Proteomes" id="UP000005215"/>
    </source>
</evidence>
<gene>
    <name evidence="2" type="primary">TOP6BL</name>
</gene>
<accession>I3MJD3</accession>
<dbReference type="AlphaFoldDB" id="I3MJD3"/>
<evidence type="ECO:0000256" key="1">
    <source>
        <dbReference type="SAM" id="MobiDB-lite"/>
    </source>
</evidence>
<proteinExistence type="predicted"/>
<dbReference type="GO" id="GO:0042138">
    <property type="term" value="P:meiotic DNA double-strand break formation"/>
    <property type="evidence" value="ECO:0007669"/>
    <property type="project" value="InterPro"/>
</dbReference>
<dbReference type="FunCoup" id="I3MJD3">
    <property type="interactions" value="5"/>
</dbReference>
<protein>
    <submittedName>
        <fullName evidence="2">TOP6B like initiator of meiotic double strand breaks</fullName>
    </submittedName>
</protein>
<reference evidence="3" key="1">
    <citation type="submission" date="2011-11" db="EMBL/GenBank/DDBJ databases">
        <title>The Draft Genome of Spermophilus tridecemlineatus.</title>
        <authorList>
            <consortium name="The Broad Institute Genome Assembly &amp; Analysis Group"/>
            <consortium name="Computational R&amp;D Group"/>
            <consortium name="and Sequencing Platform"/>
            <person name="Di Palma F."/>
            <person name="Alfoldi J."/>
            <person name="Johnson J."/>
            <person name="Berlin A."/>
            <person name="Gnerre S."/>
            <person name="Jaffe D."/>
            <person name="MacCallum I."/>
            <person name="Young S."/>
            <person name="Walker B.J."/>
            <person name="Lindblad-Toh K."/>
        </authorList>
    </citation>
    <scope>NUCLEOTIDE SEQUENCE [LARGE SCALE GENOMIC DNA]</scope>
</reference>
<dbReference type="InParanoid" id="I3MJD3"/>
<dbReference type="Pfam" id="PF15091">
    <property type="entry name" value="DUF4554"/>
    <property type="match status" value="1"/>
</dbReference>
<dbReference type="Ensembl" id="ENSSTOT00000012550.3">
    <property type="protein sequence ID" value="ENSSTOP00000011248.3"/>
    <property type="gene ID" value="ENSSTOG00000012549.3"/>
</dbReference>
<reference evidence="2" key="3">
    <citation type="submission" date="2025-09" db="UniProtKB">
        <authorList>
            <consortium name="Ensembl"/>
        </authorList>
    </citation>
    <scope>IDENTIFICATION</scope>
</reference>
<dbReference type="EMBL" id="AGTP01072330">
    <property type="status" value="NOT_ANNOTATED_CDS"/>
    <property type="molecule type" value="Genomic_DNA"/>
</dbReference>
<sequence>SGNGRRLAGGSRRGHLGVRSQLGSRPRRKLPSAVKKAEGCISEAPWESLYGRSRPLRLREAPPGRGRAALSAQARRAGAGLASAWAGRDGLARPDVGAWEVEAPAEPEAGASSGHFAAELRCCSPSAMEGTASAVCEILRYLIIYWKCDTGQSKEVLLEGQLMISIEAINSKHQPNALHCVTTKLQSILPGFSAKLTSTSGEGSYSLDTSGTTSFQMIFEVDEKPRTLMTDCLIIKHFLRKIIIIHHKIRFNFSVKVNGILSTEIFGVENEPILNLWNGIALVVSYQRYVSRPKFITTESHCSRIHPVLGHPVTLFIPDDLAGMGLLGELILTPAAALCPSPRVFSSQLNRISSHLYIFLYGPSGLPLVLSNQEQPSTTVLKDICYFIDWKKYQLCMVPNLDLNLDGDFVLPDVSYQTESSEGAQSQNMDPQRQTLLLFLFVDFHSGFLIKQMEIWGVHTLLTAQLSAILMESHSAVRDSIQAMVDHVLEQHHQAAKAHQKLQASLSVAVNSVLSVVSGSTNSSFRKTCLQAFQAADTQELGTKLHKIFHDVTQHRFLHHCSCDMKQQLTPEKKDLAQNIEDAHENSPELLAEISGQAENKRLKRGSLHQSAEEMEVPHSASAPGTPEIAPRRLEPTAASLTVKRAERRKVHVQAPAPDRASPGRVLEVTRRALRERVRREVRAPGRYGVLIPGSLCSRRMHCGCRKSPICPSG</sequence>
<feature type="region of interest" description="Disordered" evidence="1">
    <location>
        <begin position="1"/>
        <end position="37"/>
    </location>
</feature>
<dbReference type="eggNOG" id="ENOG502S5QP">
    <property type="taxonomic scope" value="Eukaryota"/>
</dbReference>
<evidence type="ECO:0000313" key="2">
    <source>
        <dbReference type="Ensembl" id="ENSSTOP00000011248.3"/>
    </source>
</evidence>
<organism evidence="2 3">
    <name type="scientific">Ictidomys tridecemlineatus</name>
    <name type="common">Thirteen-lined ground squirrel</name>
    <name type="synonym">Spermophilus tridecemlineatus</name>
    <dbReference type="NCBI Taxonomy" id="43179"/>
    <lineage>
        <taxon>Eukaryota</taxon>
        <taxon>Metazoa</taxon>
        <taxon>Chordata</taxon>
        <taxon>Craniata</taxon>
        <taxon>Vertebrata</taxon>
        <taxon>Euteleostomi</taxon>
        <taxon>Mammalia</taxon>
        <taxon>Eutheria</taxon>
        <taxon>Euarchontoglires</taxon>
        <taxon>Glires</taxon>
        <taxon>Rodentia</taxon>
        <taxon>Sciuromorpha</taxon>
        <taxon>Sciuridae</taxon>
        <taxon>Xerinae</taxon>
        <taxon>Marmotini</taxon>
        <taxon>Ictidomys</taxon>
    </lineage>
</organism>
<reference evidence="2" key="2">
    <citation type="submission" date="2025-08" db="UniProtKB">
        <authorList>
            <consortium name="Ensembl"/>
        </authorList>
    </citation>
    <scope>IDENTIFICATION</scope>
</reference>
<dbReference type="GO" id="GO:0007131">
    <property type="term" value="P:reciprocal meiotic recombination"/>
    <property type="evidence" value="ECO:0007669"/>
    <property type="project" value="TreeGrafter"/>
</dbReference>
<feature type="region of interest" description="Disordered" evidence="1">
    <location>
        <begin position="603"/>
        <end position="630"/>
    </location>
</feature>
<dbReference type="EMBL" id="AGTP01072331">
    <property type="status" value="NOT_ANNOTATED_CDS"/>
    <property type="molecule type" value="Genomic_DNA"/>
</dbReference>
<dbReference type="GeneTree" id="ENSGT00390000009327"/>
<dbReference type="HOGENOM" id="CLU_036362_0_0_1"/>
<dbReference type="EMBL" id="AGTP01072329">
    <property type="status" value="NOT_ANNOTATED_CDS"/>
    <property type="molecule type" value="Genomic_DNA"/>
</dbReference>
<keyword evidence="3" id="KW-1185">Reference proteome</keyword>
<name>I3MJD3_ICTTR</name>
<dbReference type="InterPro" id="IPR028040">
    <property type="entry name" value="TopoVIB-like"/>
</dbReference>